<evidence type="ECO:0000256" key="1">
    <source>
        <dbReference type="ARBA" id="ARBA00004141"/>
    </source>
</evidence>
<feature type="transmembrane region" description="Helical" evidence="10">
    <location>
        <begin position="67"/>
        <end position="86"/>
    </location>
</feature>
<protein>
    <recommendedName>
        <fullName evidence="11">G-protein coupled receptors family 1 profile domain-containing protein</fullName>
    </recommendedName>
</protein>
<keyword evidence="13" id="KW-1185">Reference proteome</keyword>
<evidence type="ECO:0000256" key="6">
    <source>
        <dbReference type="ARBA" id="ARBA00023170"/>
    </source>
</evidence>
<dbReference type="GeneID" id="119726389"/>
<dbReference type="InterPro" id="IPR017452">
    <property type="entry name" value="GPCR_Rhodpsn_7TM"/>
</dbReference>
<keyword evidence="6 8" id="KW-0675">Receptor</keyword>
<dbReference type="GO" id="GO:0004930">
    <property type="term" value="F:G protein-coupled receptor activity"/>
    <property type="evidence" value="ECO:0007669"/>
    <property type="project" value="UniProtKB-KW"/>
</dbReference>
<dbReference type="CDD" id="cd00637">
    <property type="entry name" value="7tm_classA_rhodopsin-like"/>
    <property type="match status" value="1"/>
</dbReference>
<feature type="domain" description="G-protein coupled receptors family 1 profile" evidence="11">
    <location>
        <begin position="51"/>
        <end position="333"/>
    </location>
</feature>
<dbReference type="SUPFAM" id="SSF81321">
    <property type="entry name" value="Family A G protein-coupled receptor-like"/>
    <property type="match status" value="1"/>
</dbReference>
<evidence type="ECO:0000313" key="13">
    <source>
        <dbReference type="Proteomes" id="UP000887568"/>
    </source>
</evidence>
<keyword evidence="7 8" id="KW-0807">Transducer</keyword>
<dbReference type="Proteomes" id="UP000887568">
    <property type="component" value="Unplaced"/>
</dbReference>
<dbReference type="PANTHER" id="PTHR24243:SF208">
    <property type="entry name" value="PYROKININ-1 RECEPTOR"/>
    <property type="match status" value="1"/>
</dbReference>
<name>A0A913ZQK0_PATMI</name>
<feature type="transmembrane region" description="Helical" evidence="10">
    <location>
        <begin position="268"/>
        <end position="286"/>
    </location>
</feature>
<dbReference type="PANTHER" id="PTHR24243">
    <property type="entry name" value="G-PROTEIN COUPLED RECEPTOR"/>
    <property type="match status" value="1"/>
</dbReference>
<proteinExistence type="inferred from homology"/>
<dbReference type="SMART" id="SM01381">
    <property type="entry name" value="7TM_GPCR_Srsx"/>
    <property type="match status" value="1"/>
</dbReference>
<comment type="subcellular location">
    <subcellularLocation>
        <location evidence="1">Membrane</location>
        <topology evidence="1">Multi-pass membrane protein</topology>
    </subcellularLocation>
</comment>
<evidence type="ECO:0000256" key="5">
    <source>
        <dbReference type="ARBA" id="ARBA00023136"/>
    </source>
</evidence>
<evidence type="ECO:0000256" key="8">
    <source>
        <dbReference type="RuleBase" id="RU000688"/>
    </source>
</evidence>
<organism evidence="12 13">
    <name type="scientific">Patiria miniata</name>
    <name type="common">Bat star</name>
    <name type="synonym">Asterina miniata</name>
    <dbReference type="NCBI Taxonomy" id="46514"/>
    <lineage>
        <taxon>Eukaryota</taxon>
        <taxon>Metazoa</taxon>
        <taxon>Echinodermata</taxon>
        <taxon>Eleutherozoa</taxon>
        <taxon>Asterozoa</taxon>
        <taxon>Asteroidea</taxon>
        <taxon>Valvatacea</taxon>
        <taxon>Valvatida</taxon>
        <taxon>Asterinidae</taxon>
        <taxon>Patiria</taxon>
    </lineage>
</organism>
<feature type="transmembrane region" description="Helical" evidence="10">
    <location>
        <begin position="217"/>
        <end position="235"/>
    </location>
</feature>
<dbReference type="RefSeq" id="XP_038053972.1">
    <property type="nucleotide sequence ID" value="XM_038198044.1"/>
</dbReference>
<dbReference type="OMA" id="WMRTIVN"/>
<dbReference type="PRINTS" id="PR00237">
    <property type="entry name" value="GPCRRHODOPSN"/>
</dbReference>
<dbReference type="OrthoDB" id="5987936at2759"/>
<evidence type="ECO:0000256" key="3">
    <source>
        <dbReference type="ARBA" id="ARBA00022989"/>
    </source>
</evidence>
<evidence type="ECO:0000256" key="2">
    <source>
        <dbReference type="ARBA" id="ARBA00022692"/>
    </source>
</evidence>
<dbReference type="InterPro" id="IPR000276">
    <property type="entry name" value="GPCR_Rhodpsn"/>
</dbReference>
<evidence type="ECO:0000256" key="9">
    <source>
        <dbReference type="SAM" id="MobiDB-lite"/>
    </source>
</evidence>
<keyword evidence="5 10" id="KW-0472">Membrane</keyword>
<sequence length="384" mass="43104">MADAMTCDPNTVKDVLNLTDEADALKWEYPVAHIPLLTVVLPFLLLLGLFSNGTFLFVVFRVRWMRTIVNLYLVNLAVADLLYLSVSSLDKLGRYMASRVLDDQFTLGKAGCILVYFTSDTASLASLTVVTLISIERYQAICRPVRHRLARSWRRAAVHLATGWCVSLLYAGCLVPGTSVFDTSCVIWPDAPRYSTYPRTVGFCAGLNEAAVNAVNGAQTLPFFITLVINAVLFAKINKQLNRTKPGNEEPTFSRAVSRRQAHVRHQVSRMLLLNGVVSFLCLAPWEITSFSTMLSGLIRPESPILNREQHLILAQVMRSFVYLNSCINPLVYNAANSRYRKAFRLALCPCSRRKVEPANQPETRRRQVTSRTAFESNHQSNPR</sequence>
<feature type="transmembrane region" description="Helical" evidence="10">
    <location>
        <begin position="34"/>
        <end position="60"/>
    </location>
</feature>
<dbReference type="EnsemblMetazoa" id="XM_038198044.1">
    <property type="protein sequence ID" value="XP_038053972.1"/>
    <property type="gene ID" value="LOC119726389"/>
</dbReference>
<evidence type="ECO:0000313" key="12">
    <source>
        <dbReference type="EnsemblMetazoa" id="XP_038053972.1"/>
    </source>
</evidence>
<keyword evidence="2 8" id="KW-0812">Transmembrane</keyword>
<dbReference type="Pfam" id="PF00001">
    <property type="entry name" value="7tm_1"/>
    <property type="match status" value="1"/>
</dbReference>
<keyword evidence="4 8" id="KW-0297">G-protein coupled receptor</keyword>
<feature type="transmembrane region" description="Helical" evidence="10">
    <location>
        <begin position="156"/>
        <end position="177"/>
    </location>
</feature>
<dbReference type="PROSITE" id="PS00237">
    <property type="entry name" value="G_PROTEIN_RECEP_F1_1"/>
    <property type="match status" value="1"/>
</dbReference>
<feature type="transmembrane region" description="Helical" evidence="10">
    <location>
        <begin position="113"/>
        <end position="135"/>
    </location>
</feature>
<reference evidence="12" key="1">
    <citation type="submission" date="2022-11" db="UniProtKB">
        <authorList>
            <consortium name="EnsemblMetazoa"/>
        </authorList>
    </citation>
    <scope>IDENTIFICATION</scope>
</reference>
<dbReference type="AlphaFoldDB" id="A0A913ZQK0"/>
<evidence type="ECO:0000259" key="11">
    <source>
        <dbReference type="PROSITE" id="PS50262"/>
    </source>
</evidence>
<keyword evidence="3 10" id="KW-1133">Transmembrane helix</keyword>
<feature type="region of interest" description="Disordered" evidence="9">
    <location>
        <begin position="357"/>
        <end position="384"/>
    </location>
</feature>
<evidence type="ECO:0000256" key="10">
    <source>
        <dbReference type="SAM" id="Phobius"/>
    </source>
</evidence>
<accession>A0A913ZQK0</accession>
<evidence type="ECO:0000256" key="4">
    <source>
        <dbReference type="ARBA" id="ARBA00023040"/>
    </source>
</evidence>
<dbReference type="Gene3D" id="1.20.1070.10">
    <property type="entry name" value="Rhodopsin 7-helix transmembrane proteins"/>
    <property type="match status" value="1"/>
</dbReference>
<evidence type="ECO:0000256" key="7">
    <source>
        <dbReference type="ARBA" id="ARBA00023224"/>
    </source>
</evidence>
<comment type="similarity">
    <text evidence="8">Belongs to the G-protein coupled receptor 1 family.</text>
</comment>
<dbReference type="GO" id="GO:0005886">
    <property type="term" value="C:plasma membrane"/>
    <property type="evidence" value="ECO:0007669"/>
    <property type="project" value="TreeGrafter"/>
</dbReference>
<feature type="compositionally biased region" description="Polar residues" evidence="9">
    <location>
        <begin position="370"/>
        <end position="384"/>
    </location>
</feature>
<dbReference type="PROSITE" id="PS50262">
    <property type="entry name" value="G_PROTEIN_RECEP_F1_2"/>
    <property type="match status" value="1"/>
</dbReference>